<dbReference type="AlphaFoldDB" id="A0AAD3T2N8"/>
<gene>
    <name evidence="1" type="ORF">Nepgr_022769</name>
</gene>
<name>A0AAD3T2N8_NEPGR</name>
<dbReference type="EMBL" id="BSYO01000022">
    <property type="protein sequence ID" value="GMH20927.1"/>
    <property type="molecule type" value="Genomic_DNA"/>
</dbReference>
<organism evidence="1 2">
    <name type="scientific">Nepenthes gracilis</name>
    <name type="common">Slender pitcher plant</name>
    <dbReference type="NCBI Taxonomy" id="150966"/>
    <lineage>
        <taxon>Eukaryota</taxon>
        <taxon>Viridiplantae</taxon>
        <taxon>Streptophyta</taxon>
        <taxon>Embryophyta</taxon>
        <taxon>Tracheophyta</taxon>
        <taxon>Spermatophyta</taxon>
        <taxon>Magnoliopsida</taxon>
        <taxon>eudicotyledons</taxon>
        <taxon>Gunneridae</taxon>
        <taxon>Pentapetalae</taxon>
        <taxon>Caryophyllales</taxon>
        <taxon>Nepenthaceae</taxon>
        <taxon>Nepenthes</taxon>
    </lineage>
</organism>
<comment type="caution">
    <text evidence="1">The sequence shown here is derived from an EMBL/GenBank/DDBJ whole genome shotgun (WGS) entry which is preliminary data.</text>
</comment>
<proteinExistence type="predicted"/>
<keyword evidence="2" id="KW-1185">Reference proteome</keyword>
<accession>A0AAD3T2N8</accession>
<evidence type="ECO:0000313" key="1">
    <source>
        <dbReference type="EMBL" id="GMH20927.1"/>
    </source>
</evidence>
<evidence type="ECO:0000313" key="2">
    <source>
        <dbReference type="Proteomes" id="UP001279734"/>
    </source>
</evidence>
<protein>
    <submittedName>
        <fullName evidence="1">Uncharacterized protein</fullName>
    </submittedName>
</protein>
<dbReference type="Proteomes" id="UP001279734">
    <property type="component" value="Unassembled WGS sequence"/>
</dbReference>
<sequence>MIDSVYQFLLKKKVGCIHRDGNIPAASRQATVAEFQEQEAIRYLKLVLQLMVPFIVLGIFDISRFMLSSVVAHLRGSCVVASEVELF</sequence>
<reference evidence="1" key="1">
    <citation type="submission" date="2023-05" db="EMBL/GenBank/DDBJ databases">
        <title>Nepenthes gracilis genome sequencing.</title>
        <authorList>
            <person name="Fukushima K."/>
        </authorList>
    </citation>
    <scope>NUCLEOTIDE SEQUENCE</scope>
    <source>
        <strain evidence="1">SING2019-196</strain>
    </source>
</reference>